<dbReference type="Gene3D" id="1.20.1250.20">
    <property type="entry name" value="MFS general substrate transporter like domains"/>
    <property type="match status" value="2"/>
</dbReference>
<evidence type="ECO:0000256" key="3">
    <source>
        <dbReference type="ARBA" id="ARBA00022692"/>
    </source>
</evidence>
<dbReference type="STRING" id="1447875.A0A2B7XLE9"/>
<evidence type="ECO:0000259" key="7">
    <source>
        <dbReference type="PROSITE" id="PS50850"/>
    </source>
</evidence>
<dbReference type="InterPro" id="IPR011701">
    <property type="entry name" value="MFS"/>
</dbReference>
<dbReference type="OrthoDB" id="3639251at2759"/>
<feature type="transmembrane region" description="Helical" evidence="6">
    <location>
        <begin position="417"/>
        <end position="438"/>
    </location>
</feature>
<feature type="transmembrane region" description="Helical" evidence="6">
    <location>
        <begin position="150"/>
        <end position="172"/>
    </location>
</feature>
<dbReference type="SUPFAM" id="SSF103473">
    <property type="entry name" value="MFS general substrate transporter"/>
    <property type="match status" value="1"/>
</dbReference>
<evidence type="ECO:0000313" key="9">
    <source>
        <dbReference type="Proteomes" id="UP000223968"/>
    </source>
</evidence>
<dbReference type="EMBL" id="PDNB01000092">
    <property type="protein sequence ID" value="PGH09611.1"/>
    <property type="molecule type" value="Genomic_DNA"/>
</dbReference>
<feature type="transmembrane region" description="Helical" evidence="6">
    <location>
        <begin position="450"/>
        <end position="473"/>
    </location>
</feature>
<comment type="subcellular location">
    <subcellularLocation>
        <location evidence="1">Membrane</location>
        <topology evidence="1">Multi-pass membrane protein</topology>
    </subcellularLocation>
</comment>
<keyword evidence="9" id="KW-1185">Reference proteome</keyword>
<organism evidence="8 9">
    <name type="scientific">Helicocarpus griseus UAMH5409</name>
    <dbReference type="NCBI Taxonomy" id="1447875"/>
    <lineage>
        <taxon>Eukaryota</taxon>
        <taxon>Fungi</taxon>
        <taxon>Dikarya</taxon>
        <taxon>Ascomycota</taxon>
        <taxon>Pezizomycotina</taxon>
        <taxon>Eurotiomycetes</taxon>
        <taxon>Eurotiomycetidae</taxon>
        <taxon>Onygenales</taxon>
        <taxon>Ajellomycetaceae</taxon>
        <taxon>Helicocarpus</taxon>
    </lineage>
</organism>
<dbReference type="InterPro" id="IPR036259">
    <property type="entry name" value="MFS_trans_sf"/>
</dbReference>
<accession>A0A2B7XLE9</accession>
<dbReference type="PANTHER" id="PTHR43791:SF58">
    <property type="entry name" value="TRANSPORTER, PUTATIVE (AFU_ORTHOLOGUE AFUA_8G04470)-RELATED"/>
    <property type="match status" value="1"/>
</dbReference>
<evidence type="ECO:0000256" key="2">
    <source>
        <dbReference type="ARBA" id="ARBA00022448"/>
    </source>
</evidence>
<keyword evidence="3 6" id="KW-0812">Transmembrane</keyword>
<keyword evidence="2" id="KW-0813">Transport</keyword>
<dbReference type="Proteomes" id="UP000223968">
    <property type="component" value="Unassembled WGS sequence"/>
</dbReference>
<sequence length="495" mass="54934">MASKGPALSAAPFVDDAPTAGSCGVQTTSEVESENGMLPREEEKRLERRMRLKVDIRLCTIAGILCSLNLLDSGIISSGAVTSMLTDLSLEGNRYSVSIFIFTVSSVVFQLPSTIAVRFIGPRIWFSLITMCFGLITMCTTFAQNWKHMIVLRVLLGISMSGIYPGLTYLISTWYTREEQQLRFAFLQAGEVLVLASGNIMNYGLNHLEGRAGLEGWRWMFLVNGLITIFVGIITYWWMVDFPENAHRSFYFLTEAEAQLATGRIQKDRKDVIPEEFSMSKVLVHFLDVKLYAFACLFFLLNLVSTSLAYFLPIIIQGGMGFDANRSILLSAPPYYYAIFPVLLTSILGDKLRLRAPLITFNCLCLVAGYLMLGLPASNQVTVRYIGTFLATGSYISNWAALNAYQANNIVGQWKRVTVAASVTACNGLGGIAGSFIVRANESPTYETAVWVSIGSHALMIAIVLLTTTYFYVMNGRQKRSEKVIEGVDGFRYTY</sequence>
<gene>
    <name evidence="8" type="ORF">AJ79_05667</name>
</gene>
<evidence type="ECO:0000256" key="4">
    <source>
        <dbReference type="ARBA" id="ARBA00022989"/>
    </source>
</evidence>
<feature type="transmembrane region" description="Helical" evidence="6">
    <location>
        <begin position="217"/>
        <end position="239"/>
    </location>
</feature>
<comment type="caution">
    <text evidence="8">The sequence shown here is derived from an EMBL/GenBank/DDBJ whole genome shotgun (WGS) entry which is preliminary data.</text>
</comment>
<keyword evidence="5 6" id="KW-0472">Membrane</keyword>
<evidence type="ECO:0000256" key="5">
    <source>
        <dbReference type="ARBA" id="ARBA00023136"/>
    </source>
</evidence>
<dbReference type="PROSITE" id="PS50850">
    <property type="entry name" value="MFS"/>
    <property type="match status" value="1"/>
</dbReference>
<evidence type="ECO:0000256" key="6">
    <source>
        <dbReference type="SAM" id="Phobius"/>
    </source>
</evidence>
<feature type="transmembrane region" description="Helical" evidence="6">
    <location>
        <begin position="356"/>
        <end position="373"/>
    </location>
</feature>
<dbReference type="GO" id="GO:0016020">
    <property type="term" value="C:membrane"/>
    <property type="evidence" value="ECO:0007669"/>
    <property type="project" value="UniProtKB-SubCell"/>
</dbReference>
<dbReference type="GO" id="GO:0022857">
    <property type="term" value="F:transmembrane transporter activity"/>
    <property type="evidence" value="ECO:0007669"/>
    <property type="project" value="InterPro"/>
</dbReference>
<feature type="transmembrane region" description="Helical" evidence="6">
    <location>
        <begin position="328"/>
        <end position="349"/>
    </location>
</feature>
<feature type="transmembrane region" description="Helical" evidence="6">
    <location>
        <begin position="184"/>
        <end position="205"/>
    </location>
</feature>
<feature type="domain" description="Major facilitator superfamily (MFS) profile" evidence="7">
    <location>
        <begin position="58"/>
        <end position="479"/>
    </location>
</feature>
<proteinExistence type="predicted"/>
<dbReference type="Pfam" id="PF07690">
    <property type="entry name" value="MFS_1"/>
    <property type="match status" value="1"/>
</dbReference>
<feature type="transmembrane region" description="Helical" evidence="6">
    <location>
        <begin position="385"/>
        <end position="405"/>
    </location>
</feature>
<dbReference type="InterPro" id="IPR020846">
    <property type="entry name" value="MFS_dom"/>
</dbReference>
<reference evidence="8 9" key="1">
    <citation type="submission" date="2017-10" db="EMBL/GenBank/DDBJ databases">
        <title>Comparative genomics in systemic dimorphic fungi from Ajellomycetaceae.</title>
        <authorList>
            <person name="Munoz J.F."/>
            <person name="Mcewen J.G."/>
            <person name="Clay O.K."/>
            <person name="Cuomo C.A."/>
        </authorList>
    </citation>
    <scope>NUCLEOTIDE SEQUENCE [LARGE SCALE GENOMIC DNA]</scope>
    <source>
        <strain evidence="8 9">UAMH5409</strain>
    </source>
</reference>
<feature type="transmembrane region" description="Helical" evidence="6">
    <location>
        <begin position="54"/>
        <end position="75"/>
    </location>
</feature>
<feature type="transmembrane region" description="Helical" evidence="6">
    <location>
        <begin position="124"/>
        <end position="144"/>
    </location>
</feature>
<protein>
    <recommendedName>
        <fullName evidence="7">Major facilitator superfamily (MFS) profile domain-containing protein</fullName>
    </recommendedName>
</protein>
<dbReference type="AlphaFoldDB" id="A0A2B7XLE9"/>
<dbReference type="PANTHER" id="PTHR43791">
    <property type="entry name" value="PERMEASE-RELATED"/>
    <property type="match status" value="1"/>
</dbReference>
<evidence type="ECO:0000256" key="1">
    <source>
        <dbReference type="ARBA" id="ARBA00004141"/>
    </source>
</evidence>
<feature type="transmembrane region" description="Helical" evidence="6">
    <location>
        <begin position="291"/>
        <end position="316"/>
    </location>
</feature>
<evidence type="ECO:0000313" key="8">
    <source>
        <dbReference type="EMBL" id="PGH09611.1"/>
    </source>
</evidence>
<name>A0A2B7XLE9_9EURO</name>
<feature type="transmembrane region" description="Helical" evidence="6">
    <location>
        <begin position="95"/>
        <end position="117"/>
    </location>
</feature>
<keyword evidence="4 6" id="KW-1133">Transmembrane helix</keyword>